<dbReference type="GO" id="GO:0000287">
    <property type="term" value="F:magnesium ion binding"/>
    <property type="evidence" value="ECO:0007669"/>
    <property type="project" value="InterPro"/>
</dbReference>
<evidence type="ECO:0000256" key="3">
    <source>
        <dbReference type="ARBA" id="ARBA00022842"/>
    </source>
</evidence>
<accession>A0A381RDV6</accession>
<evidence type="ECO:0000259" key="4">
    <source>
        <dbReference type="Pfam" id="PF01648"/>
    </source>
</evidence>
<keyword evidence="1" id="KW-0808">Transferase</keyword>
<evidence type="ECO:0000256" key="2">
    <source>
        <dbReference type="ARBA" id="ARBA00022723"/>
    </source>
</evidence>
<evidence type="ECO:0000313" key="5">
    <source>
        <dbReference type="EMBL" id="SUZ89364.1"/>
    </source>
</evidence>
<dbReference type="GO" id="GO:0008897">
    <property type="term" value="F:holo-[acyl-carrier-protein] synthase activity"/>
    <property type="evidence" value="ECO:0007669"/>
    <property type="project" value="InterPro"/>
</dbReference>
<evidence type="ECO:0000256" key="1">
    <source>
        <dbReference type="ARBA" id="ARBA00022679"/>
    </source>
</evidence>
<dbReference type="GO" id="GO:0006633">
    <property type="term" value="P:fatty acid biosynthetic process"/>
    <property type="evidence" value="ECO:0007669"/>
    <property type="project" value="InterPro"/>
</dbReference>
<proteinExistence type="predicted"/>
<keyword evidence="2" id="KW-0479">Metal-binding</keyword>
<dbReference type="EMBL" id="UINC01001816">
    <property type="protein sequence ID" value="SUZ89364.1"/>
    <property type="molecule type" value="Genomic_DNA"/>
</dbReference>
<organism evidence="5">
    <name type="scientific">marine metagenome</name>
    <dbReference type="NCBI Taxonomy" id="408172"/>
    <lineage>
        <taxon>unclassified sequences</taxon>
        <taxon>metagenomes</taxon>
        <taxon>ecological metagenomes</taxon>
    </lineage>
</organism>
<dbReference type="InterPro" id="IPR037143">
    <property type="entry name" value="4-PPantetheinyl_Trfase_dom_sf"/>
</dbReference>
<dbReference type="SUPFAM" id="SSF56214">
    <property type="entry name" value="4'-phosphopantetheinyl transferase"/>
    <property type="match status" value="1"/>
</dbReference>
<keyword evidence="3" id="KW-0460">Magnesium</keyword>
<dbReference type="InterPro" id="IPR004568">
    <property type="entry name" value="Ppantetheine-prot_Trfase_dom"/>
</dbReference>
<dbReference type="AlphaFoldDB" id="A0A381RDV6"/>
<reference evidence="5" key="1">
    <citation type="submission" date="2018-05" db="EMBL/GenBank/DDBJ databases">
        <authorList>
            <person name="Lanie J.A."/>
            <person name="Ng W.-L."/>
            <person name="Kazmierczak K.M."/>
            <person name="Andrzejewski T.M."/>
            <person name="Davidsen T.M."/>
            <person name="Wayne K.J."/>
            <person name="Tettelin H."/>
            <person name="Glass J.I."/>
            <person name="Rusch D."/>
            <person name="Podicherti R."/>
            <person name="Tsui H.-C.T."/>
            <person name="Winkler M.E."/>
        </authorList>
    </citation>
    <scope>NUCLEOTIDE SEQUENCE</scope>
</reference>
<gene>
    <name evidence="5" type="ORF">METZ01_LOCUS42218</name>
</gene>
<feature type="domain" description="4'-phosphopantetheinyl transferase" evidence="4">
    <location>
        <begin position="2"/>
        <end position="55"/>
    </location>
</feature>
<dbReference type="Gene3D" id="3.90.470.20">
    <property type="entry name" value="4'-phosphopantetheinyl transferase domain"/>
    <property type="match status" value="1"/>
</dbReference>
<name>A0A381RDV6_9ZZZZ</name>
<dbReference type="Pfam" id="PF01648">
    <property type="entry name" value="ACPS"/>
    <property type="match status" value="1"/>
</dbReference>
<dbReference type="InterPro" id="IPR008278">
    <property type="entry name" value="4-PPantetheinyl_Trfase_dom"/>
</dbReference>
<protein>
    <recommendedName>
        <fullName evidence="4">4'-phosphopantetheinyl transferase domain-containing protein</fullName>
    </recommendedName>
</protein>
<dbReference type="NCBIfam" id="TIGR00556">
    <property type="entry name" value="pantethn_trn"/>
    <property type="match status" value="1"/>
</dbReference>
<sequence>MAARFAAKEAVMKALGVGLGNVRFREIEVTKDSSGRPSLTLHGTAAQLAADTGVRRWHLSLSHTSTVAEALVIAE</sequence>